<dbReference type="GO" id="GO:0015562">
    <property type="term" value="F:efflux transmembrane transporter activity"/>
    <property type="evidence" value="ECO:0007669"/>
    <property type="project" value="InterPro"/>
</dbReference>
<evidence type="ECO:0000256" key="3">
    <source>
        <dbReference type="ARBA" id="ARBA00022452"/>
    </source>
</evidence>
<feature type="signal peptide" evidence="9">
    <location>
        <begin position="1"/>
        <end position="29"/>
    </location>
</feature>
<dbReference type="Gene3D" id="1.20.1600.10">
    <property type="entry name" value="Outer membrane efflux proteins (OEP)"/>
    <property type="match status" value="1"/>
</dbReference>
<evidence type="ECO:0000256" key="6">
    <source>
        <dbReference type="ARBA" id="ARBA00023136"/>
    </source>
</evidence>
<evidence type="ECO:0000313" key="11">
    <source>
        <dbReference type="EMBL" id="BCB26508.1"/>
    </source>
</evidence>
<comment type="similarity">
    <text evidence="2 9">Belongs to the outer membrane factor (OMF) (TC 1.B.17) family.</text>
</comment>
<protein>
    <submittedName>
        <fullName evidence="11">RND transporter</fullName>
    </submittedName>
</protein>
<dbReference type="InterPro" id="IPR003423">
    <property type="entry name" value="OMP_efflux"/>
</dbReference>
<name>A0A6F8V9X6_9PROT</name>
<evidence type="ECO:0000256" key="5">
    <source>
        <dbReference type="ARBA" id="ARBA00022729"/>
    </source>
</evidence>
<keyword evidence="3 9" id="KW-1134">Transmembrane beta strand</keyword>
<feature type="chain" id="PRO_5026374553" evidence="9">
    <location>
        <begin position="30"/>
        <end position="480"/>
    </location>
</feature>
<sequence>MAMNMPAKSSISLLSAVVLVGCAPLPAVSPPRPEIAKTALQQILAATAGDPAFTRAAWPERAWWRAFDDKALDALVEMALRDSPTLATAQARIDRARQAAHLVELESGIRYNSDATVVRQHLSENGLFPPPMGGSTLNEGDISVGAAYAFDWWGKNRALLRSAVGESRAAEAERSAAELALGGEVADAYFDWQDVVARSKLARQTVDKRRMVLRLAGSRLKRGIDSALPSSQMEVLLAEEQDKLKDLETQSRILRDRLAALTGNGPDWAAGLDEPVLTPAAPFPLPQKLPLDWLAQRPDLVALKWRAEAAAQRIEGARADFYPNVDLRLLLGLQSIDLGNWLTAKSWYGSFGPAVHIPLFNVRTLRTNLGMREAEYAAAAAQYNLALIVAASQVADALARVSALDARERLQLSATVSAERAQHLQAQRFASGLSDRLPLLDGEIAALAQHARESKLQADRKRAMAALFVALGGGHESNRE</sequence>
<keyword evidence="7 9" id="KW-0564">Palmitate</keyword>
<dbReference type="GO" id="GO:0005886">
    <property type="term" value="C:plasma membrane"/>
    <property type="evidence" value="ECO:0007669"/>
    <property type="project" value="UniProtKB-SubCell"/>
</dbReference>
<keyword evidence="4 9" id="KW-0812">Transmembrane</keyword>
<dbReference type="Proteomes" id="UP000502260">
    <property type="component" value="Chromosome"/>
</dbReference>
<dbReference type="AlphaFoldDB" id="A0A6F8V9X6"/>
<organism evidence="11 12">
    <name type="scientific">Sulfurimicrobium lacus</name>
    <dbReference type="NCBI Taxonomy" id="2715678"/>
    <lineage>
        <taxon>Bacteria</taxon>
        <taxon>Pseudomonadati</taxon>
        <taxon>Pseudomonadota</taxon>
        <taxon>Betaproteobacteria</taxon>
        <taxon>Nitrosomonadales</taxon>
        <taxon>Sulfuricellaceae</taxon>
        <taxon>Sulfurimicrobium</taxon>
    </lineage>
</organism>
<dbReference type="PANTHER" id="PTHR30203">
    <property type="entry name" value="OUTER MEMBRANE CATION EFFLUX PROTEIN"/>
    <property type="match status" value="1"/>
</dbReference>
<dbReference type="EMBL" id="AP022853">
    <property type="protein sequence ID" value="BCB26508.1"/>
    <property type="molecule type" value="Genomic_DNA"/>
</dbReference>
<dbReference type="KEGG" id="slac:SKTS_13940"/>
<dbReference type="Pfam" id="PF02321">
    <property type="entry name" value="OEP"/>
    <property type="match status" value="2"/>
</dbReference>
<keyword evidence="5 9" id="KW-0732">Signal</keyword>
<evidence type="ECO:0000256" key="9">
    <source>
        <dbReference type="RuleBase" id="RU362097"/>
    </source>
</evidence>
<comment type="subcellular location">
    <subcellularLocation>
        <location evidence="9">Cell membrane</location>
        <topology evidence="9">Lipid-anchor</topology>
    </subcellularLocation>
    <subcellularLocation>
        <location evidence="1">Membrane</location>
    </subcellularLocation>
</comment>
<dbReference type="Gene3D" id="2.20.200.10">
    <property type="entry name" value="Outer membrane efflux proteins (OEP)"/>
    <property type="match status" value="1"/>
</dbReference>
<evidence type="ECO:0000256" key="1">
    <source>
        <dbReference type="ARBA" id="ARBA00004370"/>
    </source>
</evidence>
<accession>A0A6F8V9X6</accession>
<dbReference type="PANTHER" id="PTHR30203:SF20">
    <property type="entry name" value="MULTIDRUG RESISTANCE OUTER MEMBRANE PROTEIN MDTP-RELATED"/>
    <property type="match status" value="1"/>
</dbReference>
<reference evidence="12" key="1">
    <citation type="submission" date="2020-03" db="EMBL/GenBank/DDBJ databases">
        <title>Complete genome sequence of sulfur-oxidizing bacterium skT11.</title>
        <authorList>
            <person name="Kanda M."/>
            <person name="Kojima H."/>
            <person name="Fukui M."/>
        </authorList>
    </citation>
    <scope>NUCLEOTIDE SEQUENCE [LARGE SCALE GENOMIC DNA]</scope>
    <source>
        <strain evidence="12">skT11</strain>
    </source>
</reference>
<evidence type="ECO:0000313" key="12">
    <source>
        <dbReference type="Proteomes" id="UP000502260"/>
    </source>
</evidence>
<keyword evidence="8 9" id="KW-0449">Lipoprotein</keyword>
<evidence type="ECO:0000256" key="2">
    <source>
        <dbReference type="ARBA" id="ARBA00007613"/>
    </source>
</evidence>
<evidence type="ECO:0000256" key="8">
    <source>
        <dbReference type="ARBA" id="ARBA00023288"/>
    </source>
</evidence>
<evidence type="ECO:0000256" key="7">
    <source>
        <dbReference type="ARBA" id="ARBA00023139"/>
    </source>
</evidence>
<keyword evidence="12" id="KW-1185">Reference proteome</keyword>
<dbReference type="SUPFAM" id="SSF56954">
    <property type="entry name" value="Outer membrane efflux proteins (OEP)"/>
    <property type="match status" value="1"/>
</dbReference>
<proteinExistence type="inferred from homology"/>
<keyword evidence="6 9" id="KW-0472">Membrane</keyword>
<keyword evidence="10" id="KW-0175">Coiled coil</keyword>
<feature type="coiled-coil region" evidence="10">
    <location>
        <begin position="230"/>
        <end position="264"/>
    </location>
</feature>
<evidence type="ECO:0000256" key="10">
    <source>
        <dbReference type="SAM" id="Coils"/>
    </source>
</evidence>
<evidence type="ECO:0000256" key="4">
    <source>
        <dbReference type="ARBA" id="ARBA00022692"/>
    </source>
</evidence>
<gene>
    <name evidence="11" type="ORF">SKTS_13940</name>
</gene>
<dbReference type="NCBIfam" id="TIGR01845">
    <property type="entry name" value="outer_NodT"/>
    <property type="match status" value="1"/>
</dbReference>
<dbReference type="InterPro" id="IPR010131">
    <property type="entry name" value="MdtP/NodT-like"/>
</dbReference>